<dbReference type="Pfam" id="PF11716">
    <property type="entry name" value="MDMPI_N"/>
    <property type="match status" value="1"/>
</dbReference>
<gene>
    <name evidence="3" type="ORF">FM105_00175</name>
</gene>
<evidence type="ECO:0000256" key="1">
    <source>
        <dbReference type="SAM" id="MobiDB-lite"/>
    </source>
</evidence>
<keyword evidence="3" id="KW-0670">Pyruvate</keyword>
<dbReference type="GO" id="GO:0050077">
    <property type="term" value="F:maleylpyruvate isomerase activity"/>
    <property type="evidence" value="ECO:0007669"/>
    <property type="project" value="UniProtKB-EC"/>
</dbReference>
<dbReference type="SUPFAM" id="SSF55718">
    <property type="entry name" value="SCP-like"/>
    <property type="match status" value="1"/>
</dbReference>
<keyword evidence="4" id="KW-1185">Reference proteome</keyword>
<dbReference type="EC" id="5.2.1.4" evidence="3"/>
<feature type="region of interest" description="Disordered" evidence="1">
    <location>
        <begin position="231"/>
        <end position="254"/>
    </location>
</feature>
<evidence type="ECO:0000259" key="2">
    <source>
        <dbReference type="Pfam" id="PF11716"/>
    </source>
</evidence>
<dbReference type="InterPro" id="IPR034660">
    <property type="entry name" value="DinB/YfiT-like"/>
</dbReference>
<sequence>MTFDADTLTTELDLRTLGERFYLKTLDQISPKGMVEPSLLPNWTRTHVAMHVVHNAEGFMRLLQWARTGVETPMYPSRAERDQEIEDSVAHTGGEDAIAIAHEVVDELDEAIAAMGESDWKARIVSGRGDDIIAAEIPWLRTREVFVHALDLGIGATALDFPASIVDRLYEDIAPIWEKKGVSAHYRLELSDRDEERIIRAGDSTDEPIVVAGESAEVLSYLMGRGWPRSTADDRRKGVRGGTAKDLPTPPAWL</sequence>
<dbReference type="InterPro" id="IPR024344">
    <property type="entry name" value="MDMPI_metal-binding"/>
</dbReference>
<dbReference type="GO" id="GO:0046872">
    <property type="term" value="F:metal ion binding"/>
    <property type="evidence" value="ECO:0007669"/>
    <property type="project" value="InterPro"/>
</dbReference>
<feature type="domain" description="Mycothiol-dependent maleylpyruvate isomerase metal-binding" evidence="2">
    <location>
        <begin position="25"/>
        <end position="152"/>
    </location>
</feature>
<dbReference type="RefSeq" id="WP_087002928.1">
    <property type="nucleotide sequence ID" value="NZ_FWFF01000001.1"/>
</dbReference>
<dbReference type="Gene3D" id="1.20.120.450">
    <property type="entry name" value="dinb family like domain"/>
    <property type="match status" value="1"/>
</dbReference>
<reference evidence="4" key="1">
    <citation type="submission" date="2017-02" db="EMBL/GenBank/DDBJ databases">
        <authorList>
            <person name="Dridi B."/>
        </authorList>
    </citation>
    <scope>NUCLEOTIDE SEQUENCE [LARGE SCALE GENOMIC DNA]</scope>
    <source>
        <strain evidence="4">B Co 03.10</strain>
    </source>
</reference>
<protein>
    <submittedName>
        <fullName evidence="3">Maleylpyruvate isomerase, mycothiol-dependent</fullName>
        <ecNumber evidence="3">5.2.1.4</ecNumber>
    </submittedName>
</protein>
<dbReference type="Gene3D" id="3.30.1050.20">
    <property type="match status" value="1"/>
</dbReference>
<proteinExistence type="predicted"/>
<accession>A0A1X6WTJ2</accession>
<keyword evidence="3" id="KW-0413">Isomerase</keyword>
<organism evidence="3 4">
    <name type="scientific">Brevibacterium yomogidense</name>
    <dbReference type="NCBI Taxonomy" id="946573"/>
    <lineage>
        <taxon>Bacteria</taxon>
        <taxon>Bacillati</taxon>
        <taxon>Actinomycetota</taxon>
        <taxon>Actinomycetes</taxon>
        <taxon>Micrococcales</taxon>
        <taxon>Brevibacteriaceae</taxon>
        <taxon>Brevibacterium</taxon>
    </lineage>
</organism>
<dbReference type="NCBIfam" id="TIGR03083">
    <property type="entry name" value="maleylpyruvate isomerase family mycothiol-dependent enzyme"/>
    <property type="match status" value="1"/>
</dbReference>
<dbReference type="EMBL" id="FWFF01000001">
    <property type="protein sequence ID" value="SLM88364.1"/>
    <property type="molecule type" value="Genomic_DNA"/>
</dbReference>
<evidence type="ECO:0000313" key="3">
    <source>
        <dbReference type="EMBL" id="SLM88364.1"/>
    </source>
</evidence>
<evidence type="ECO:0000313" key="4">
    <source>
        <dbReference type="Proteomes" id="UP000196581"/>
    </source>
</evidence>
<name>A0A1X6WTJ2_9MICO</name>
<dbReference type="AlphaFoldDB" id="A0A1X6WTJ2"/>
<dbReference type="InterPro" id="IPR017517">
    <property type="entry name" value="Maleyloyr_isom"/>
</dbReference>
<dbReference type="InterPro" id="IPR036527">
    <property type="entry name" value="SCP2_sterol-bd_dom_sf"/>
</dbReference>
<dbReference type="Proteomes" id="UP000196581">
    <property type="component" value="Unassembled WGS sequence"/>
</dbReference>
<dbReference type="SUPFAM" id="SSF109854">
    <property type="entry name" value="DinB/YfiT-like putative metalloenzymes"/>
    <property type="match status" value="1"/>
</dbReference>